<dbReference type="AlphaFoldDB" id="A0AAN9ELC8"/>
<sequence>MKSINVIKSRKEQKLAMQNPKVMSYFWIIEELMNDPDPLGPKLYPMKKKITTPTHTHRVPEFPTHPHPTITSQMKITMMEGRLSLGKHDRTKLAMQNPKVMSYFWIIEELMNDPDPLGPKLYPVKKKITTPTHTHRVPELPTHPHPTITSEMKITMMEGRLLAINIQGSNTSVVVNFTSSLRSLGKHDRLSQGKNKACNAESEGDVISSSAQVVSGEEEDHHTNPHPQSDEDNNDRRQTVGLWGNMIDVIELLDGVCCERSKGSFRQSFRKQMRFKVEARSEAEIIRFRAPVSSVRLLKGTDIGVDESSAGVTRNLISQFDSASNVCVTNNDDASKDE</sequence>
<comment type="caution">
    <text evidence="2">The sequence shown here is derived from an EMBL/GenBank/DDBJ whole genome shotgun (WGS) entry which is preliminary data.</text>
</comment>
<reference evidence="2 3" key="1">
    <citation type="submission" date="2024-01" db="EMBL/GenBank/DDBJ databases">
        <title>The genomes of 5 underutilized Papilionoideae crops provide insights into root nodulation and disease resistanc.</title>
        <authorList>
            <person name="Yuan L."/>
        </authorList>
    </citation>
    <scope>NUCLEOTIDE SEQUENCE [LARGE SCALE GENOMIC DNA]</scope>
    <source>
        <strain evidence="2">ZHUSHIDOU_FW_LH</strain>
        <tissue evidence="2">Leaf</tissue>
    </source>
</reference>
<keyword evidence="3" id="KW-1185">Reference proteome</keyword>
<evidence type="ECO:0000313" key="3">
    <source>
        <dbReference type="Proteomes" id="UP001372338"/>
    </source>
</evidence>
<evidence type="ECO:0000313" key="2">
    <source>
        <dbReference type="EMBL" id="KAK7256890.1"/>
    </source>
</evidence>
<proteinExistence type="predicted"/>
<feature type="region of interest" description="Disordered" evidence="1">
    <location>
        <begin position="185"/>
        <end position="237"/>
    </location>
</feature>
<accession>A0AAN9ELC8</accession>
<dbReference type="EMBL" id="JAYWIO010000006">
    <property type="protein sequence ID" value="KAK7256890.1"/>
    <property type="molecule type" value="Genomic_DNA"/>
</dbReference>
<evidence type="ECO:0000256" key="1">
    <source>
        <dbReference type="SAM" id="MobiDB-lite"/>
    </source>
</evidence>
<name>A0AAN9ELC8_CROPI</name>
<gene>
    <name evidence="2" type="ORF">RIF29_30447</name>
</gene>
<protein>
    <submittedName>
        <fullName evidence="2">Uncharacterized protein</fullName>
    </submittedName>
</protein>
<organism evidence="2 3">
    <name type="scientific">Crotalaria pallida</name>
    <name type="common">Smooth rattlebox</name>
    <name type="synonym">Crotalaria striata</name>
    <dbReference type="NCBI Taxonomy" id="3830"/>
    <lineage>
        <taxon>Eukaryota</taxon>
        <taxon>Viridiplantae</taxon>
        <taxon>Streptophyta</taxon>
        <taxon>Embryophyta</taxon>
        <taxon>Tracheophyta</taxon>
        <taxon>Spermatophyta</taxon>
        <taxon>Magnoliopsida</taxon>
        <taxon>eudicotyledons</taxon>
        <taxon>Gunneridae</taxon>
        <taxon>Pentapetalae</taxon>
        <taxon>rosids</taxon>
        <taxon>fabids</taxon>
        <taxon>Fabales</taxon>
        <taxon>Fabaceae</taxon>
        <taxon>Papilionoideae</taxon>
        <taxon>50 kb inversion clade</taxon>
        <taxon>genistoids sensu lato</taxon>
        <taxon>core genistoids</taxon>
        <taxon>Crotalarieae</taxon>
        <taxon>Crotalaria</taxon>
    </lineage>
</organism>
<dbReference type="Proteomes" id="UP001372338">
    <property type="component" value="Unassembled WGS sequence"/>
</dbReference>